<keyword evidence="3 6" id="KW-0812">Transmembrane</keyword>
<dbReference type="RefSeq" id="WP_074668410.1">
    <property type="nucleotide sequence ID" value="NZ_FMYN01000001.1"/>
</dbReference>
<protein>
    <submittedName>
        <fullName evidence="7">Manganese transport protein MntH</fullName>
    </submittedName>
</protein>
<evidence type="ECO:0000256" key="5">
    <source>
        <dbReference type="ARBA" id="ARBA00023136"/>
    </source>
</evidence>
<dbReference type="GO" id="GO:0034755">
    <property type="term" value="P:iron ion transmembrane transport"/>
    <property type="evidence" value="ECO:0007669"/>
    <property type="project" value="TreeGrafter"/>
</dbReference>
<feature type="transmembrane region" description="Helical" evidence="6">
    <location>
        <begin position="122"/>
        <end position="147"/>
    </location>
</feature>
<dbReference type="GO" id="GO:0005384">
    <property type="term" value="F:manganese ion transmembrane transporter activity"/>
    <property type="evidence" value="ECO:0007669"/>
    <property type="project" value="TreeGrafter"/>
</dbReference>
<evidence type="ECO:0000256" key="3">
    <source>
        <dbReference type="ARBA" id="ARBA00022692"/>
    </source>
</evidence>
<keyword evidence="2" id="KW-0813">Transport</keyword>
<feature type="transmembrane region" description="Helical" evidence="6">
    <location>
        <begin position="329"/>
        <end position="347"/>
    </location>
</feature>
<dbReference type="NCBIfam" id="NF037982">
    <property type="entry name" value="Nramp_1"/>
    <property type="match status" value="1"/>
</dbReference>
<feature type="transmembrane region" description="Helical" evidence="6">
    <location>
        <begin position="197"/>
        <end position="218"/>
    </location>
</feature>
<dbReference type="NCBIfam" id="TIGR01197">
    <property type="entry name" value="nramp"/>
    <property type="match status" value="1"/>
</dbReference>
<keyword evidence="5 6" id="KW-0472">Membrane</keyword>
<dbReference type="AlphaFoldDB" id="A0AAW3MG97"/>
<dbReference type="PRINTS" id="PR00447">
    <property type="entry name" value="NATRESASSCMP"/>
</dbReference>
<dbReference type="Proteomes" id="UP000072605">
    <property type="component" value="Unassembled WGS sequence"/>
</dbReference>
<accession>A0AAW3MG97</accession>
<dbReference type="PANTHER" id="PTHR11706:SF33">
    <property type="entry name" value="NATURAL RESISTANCE-ASSOCIATED MACROPHAGE PROTEIN 2"/>
    <property type="match status" value="1"/>
</dbReference>
<dbReference type="GO" id="GO:0005886">
    <property type="term" value="C:plasma membrane"/>
    <property type="evidence" value="ECO:0007669"/>
    <property type="project" value="TreeGrafter"/>
</dbReference>
<organism evidence="7 8">
    <name type="scientific">Exiguobacterium indicum</name>
    <dbReference type="NCBI Taxonomy" id="296995"/>
    <lineage>
        <taxon>Bacteria</taxon>
        <taxon>Bacillati</taxon>
        <taxon>Bacillota</taxon>
        <taxon>Bacilli</taxon>
        <taxon>Bacillales</taxon>
        <taxon>Bacillales Family XII. Incertae Sedis</taxon>
        <taxon>Exiguobacterium</taxon>
    </lineage>
</organism>
<dbReference type="EMBL" id="LDQV01000007">
    <property type="protein sequence ID" value="KTR28372.1"/>
    <property type="molecule type" value="Genomic_DNA"/>
</dbReference>
<feature type="transmembrane region" description="Helical" evidence="6">
    <location>
        <begin position="159"/>
        <end position="177"/>
    </location>
</feature>
<reference evidence="7 8" key="1">
    <citation type="journal article" date="2016" name="Front. Microbiol.">
        <title>Genomic Resource of Rice Seed Associated Bacteria.</title>
        <authorList>
            <person name="Midha S."/>
            <person name="Bansal K."/>
            <person name="Sharma S."/>
            <person name="Kumar N."/>
            <person name="Patil P.P."/>
            <person name="Chaudhry V."/>
            <person name="Patil P.B."/>
        </authorList>
    </citation>
    <scope>NUCLEOTIDE SEQUENCE [LARGE SCALE GENOMIC DNA]</scope>
    <source>
        <strain evidence="7 8">RSA11</strain>
    </source>
</reference>
<evidence type="ECO:0000256" key="4">
    <source>
        <dbReference type="ARBA" id="ARBA00022989"/>
    </source>
</evidence>
<comment type="caution">
    <text evidence="7">The sequence shown here is derived from an EMBL/GenBank/DDBJ whole genome shotgun (WGS) entry which is preliminary data.</text>
</comment>
<feature type="transmembrane region" description="Helical" evidence="6">
    <location>
        <begin position="393"/>
        <end position="410"/>
    </location>
</feature>
<evidence type="ECO:0000256" key="6">
    <source>
        <dbReference type="SAM" id="Phobius"/>
    </source>
</evidence>
<evidence type="ECO:0000256" key="2">
    <source>
        <dbReference type="ARBA" id="ARBA00022448"/>
    </source>
</evidence>
<dbReference type="InterPro" id="IPR001046">
    <property type="entry name" value="NRAMP_fam"/>
</dbReference>
<comment type="subcellular location">
    <subcellularLocation>
        <location evidence="1">Membrane</location>
        <topology evidence="1">Multi-pass membrane protein</topology>
    </subcellularLocation>
</comment>
<dbReference type="PANTHER" id="PTHR11706">
    <property type="entry name" value="SOLUTE CARRIER PROTEIN FAMILY 11 MEMBER"/>
    <property type="match status" value="1"/>
</dbReference>
<evidence type="ECO:0000256" key="1">
    <source>
        <dbReference type="ARBA" id="ARBA00004141"/>
    </source>
</evidence>
<dbReference type="Pfam" id="PF01566">
    <property type="entry name" value="Nramp"/>
    <property type="match status" value="1"/>
</dbReference>
<dbReference type="GO" id="GO:0015086">
    <property type="term" value="F:cadmium ion transmembrane transporter activity"/>
    <property type="evidence" value="ECO:0007669"/>
    <property type="project" value="TreeGrafter"/>
</dbReference>
<feature type="transmembrane region" description="Helical" evidence="6">
    <location>
        <begin position="293"/>
        <end position="317"/>
    </location>
</feature>
<feature type="transmembrane region" description="Helical" evidence="6">
    <location>
        <begin position="52"/>
        <end position="73"/>
    </location>
</feature>
<name>A0AAW3MG97_9BACL</name>
<feature type="transmembrane region" description="Helical" evidence="6">
    <location>
        <begin position="353"/>
        <end position="372"/>
    </location>
</feature>
<gene>
    <name evidence="7" type="ORF">RSA11_01705</name>
</gene>
<keyword evidence="4 6" id="KW-1133">Transmembrane helix</keyword>
<evidence type="ECO:0000313" key="7">
    <source>
        <dbReference type="EMBL" id="KTR28372.1"/>
    </source>
</evidence>
<dbReference type="NCBIfam" id="NF001923">
    <property type="entry name" value="PRK00701.1"/>
    <property type="match status" value="1"/>
</dbReference>
<evidence type="ECO:0000313" key="8">
    <source>
        <dbReference type="Proteomes" id="UP000072605"/>
    </source>
</evidence>
<feature type="transmembrane region" description="Helical" evidence="6">
    <location>
        <begin position="244"/>
        <end position="267"/>
    </location>
</feature>
<sequence length="414" mass="44855">MKTKSEVNEMATQPLTQDLPRKRTYLGPAFVAAVAYLDPGNFATNMTAGAQYGYLLLWVIVASNLMAVVIQFLSAKLGIVSNLSLAEVIREELSPVTRFFYWVQAELVAMATDLAEFVGAALGFHLLFAIDLRMAALLTAVLSFVILGFEQKGLRHFEAVIAVLVLIIAAAFAIEVFEVHPVFRDLSAGLLPGFEGTSSIVLAAGMLGATVMPHAIYLHSDLTKRRMGHVANKLSMLRIQRFDIWGAMLIAGAVNGAMLVIAASVFYGTTYQAGSLEAIYEGLHVTLGGSAPYLFAIALLVSGLASSSVGTMSGDAIMRGFLHLQLPLFVRRTVTMLPAILLLFSGFDPTRALVLSQVALSFGIPFALIPLIRATASEQYMGEHRNSRFMNTLAWIIVSIVIVFNVYLLFDVLV</sequence>
<proteinExistence type="predicted"/>